<proteinExistence type="predicted"/>
<dbReference type="AlphaFoldDB" id="A0AAV9BAY7"/>
<gene>
    <name evidence="2" type="ORF">QJS04_geneDACA017333</name>
</gene>
<reference evidence="2" key="1">
    <citation type="journal article" date="2023" name="Nat. Commun.">
        <title>Diploid and tetraploid genomes of Acorus and the evolution of monocots.</title>
        <authorList>
            <person name="Ma L."/>
            <person name="Liu K.W."/>
            <person name="Li Z."/>
            <person name="Hsiao Y.Y."/>
            <person name="Qi Y."/>
            <person name="Fu T."/>
            <person name="Tang G.D."/>
            <person name="Zhang D."/>
            <person name="Sun W.H."/>
            <person name="Liu D.K."/>
            <person name="Li Y."/>
            <person name="Chen G.Z."/>
            <person name="Liu X.D."/>
            <person name="Liao X.Y."/>
            <person name="Jiang Y.T."/>
            <person name="Yu X."/>
            <person name="Hao Y."/>
            <person name="Huang J."/>
            <person name="Zhao X.W."/>
            <person name="Ke S."/>
            <person name="Chen Y.Y."/>
            <person name="Wu W.L."/>
            <person name="Hsu J.L."/>
            <person name="Lin Y.F."/>
            <person name="Huang M.D."/>
            <person name="Li C.Y."/>
            <person name="Huang L."/>
            <person name="Wang Z.W."/>
            <person name="Zhao X."/>
            <person name="Zhong W.Y."/>
            <person name="Peng D.H."/>
            <person name="Ahmad S."/>
            <person name="Lan S."/>
            <person name="Zhang J.S."/>
            <person name="Tsai W.C."/>
            <person name="Van de Peer Y."/>
            <person name="Liu Z.J."/>
        </authorList>
    </citation>
    <scope>NUCLEOTIDE SEQUENCE</scope>
    <source>
        <strain evidence="2">SCP</strain>
    </source>
</reference>
<name>A0AAV9BAY7_ACOGR</name>
<dbReference type="PANTHER" id="PTHR33306:SF40">
    <property type="entry name" value="EXPRESSED PROTEIN"/>
    <property type="match status" value="1"/>
</dbReference>
<dbReference type="Proteomes" id="UP001179952">
    <property type="component" value="Unassembled WGS sequence"/>
</dbReference>
<dbReference type="EMBL" id="JAUJYN010000004">
    <property type="protein sequence ID" value="KAK1273429.1"/>
    <property type="molecule type" value="Genomic_DNA"/>
</dbReference>
<comment type="caution">
    <text evidence="2">The sequence shown here is derived from an EMBL/GenBank/DDBJ whole genome shotgun (WGS) entry which is preliminary data.</text>
</comment>
<organism evidence="2 3">
    <name type="scientific">Acorus gramineus</name>
    <name type="common">Dwarf sweet flag</name>
    <dbReference type="NCBI Taxonomy" id="55184"/>
    <lineage>
        <taxon>Eukaryota</taxon>
        <taxon>Viridiplantae</taxon>
        <taxon>Streptophyta</taxon>
        <taxon>Embryophyta</taxon>
        <taxon>Tracheophyta</taxon>
        <taxon>Spermatophyta</taxon>
        <taxon>Magnoliopsida</taxon>
        <taxon>Liliopsida</taxon>
        <taxon>Acoraceae</taxon>
        <taxon>Acorus</taxon>
    </lineage>
</organism>
<sequence length="139" mass="15443">MALWMEETEPTTWKKQRRSWRDQTISNLSLPPPSLLLLLFIVLLLLSLSAHSAFRSDDARLGTRLVAHLAMAAAPVLLIFFVVRWMLVNGRSSLPRVPVMMMSPDGAGGSPWGVAAAVVVLLVLVSYQSRFLSQWFGPL</sequence>
<evidence type="ECO:0000313" key="3">
    <source>
        <dbReference type="Proteomes" id="UP001179952"/>
    </source>
</evidence>
<evidence type="ECO:0000313" key="2">
    <source>
        <dbReference type="EMBL" id="KAK1273429.1"/>
    </source>
</evidence>
<feature type="transmembrane region" description="Helical" evidence="1">
    <location>
        <begin position="66"/>
        <end position="87"/>
    </location>
</feature>
<feature type="transmembrane region" description="Helical" evidence="1">
    <location>
        <begin position="107"/>
        <end position="127"/>
    </location>
</feature>
<protein>
    <submittedName>
        <fullName evidence="2">Uncharacterized protein</fullName>
    </submittedName>
</protein>
<dbReference type="PANTHER" id="PTHR33306">
    <property type="entry name" value="EXPRESSED PROTEIN-RELATED-RELATED"/>
    <property type="match status" value="1"/>
</dbReference>
<keyword evidence="1" id="KW-0472">Membrane</keyword>
<accession>A0AAV9BAY7</accession>
<feature type="transmembrane region" description="Helical" evidence="1">
    <location>
        <begin position="35"/>
        <end position="54"/>
    </location>
</feature>
<reference evidence="2" key="2">
    <citation type="submission" date="2023-06" db="EMBL/GenBank/DDBJ databases">
        <authorList>
            <person name="Ma L."/>
            <person name="Liu K.-W."/>
            <person name="Li Z."/>
            <person name="Hsiao Y.-Y."/>
            <person name="Qi Y."/>
            <person name="Fu T."/>
            <person name="Tang G."/>
            <person name="Zhang D."/>
            <person name="Sun W.-H."/>
            <person name="Liu D.-K."/>
            <person name="Li Y."/>
            <person name="Chen G.-Z."/>
            <person name="Liu X.-D."/>
            <person name="Liao X.-Y."/>
            <person name="Jiang Y.-T."/>
            <person name="Yu X."/>
            <person name="Hao Y."/>
            <person name="Huang J."/>
            <person name="Zhao X.-W."/>
            <person name="Ke S."/>
            <person name="Chen Y.-Y."/>
            <person name="Wu W.-L."/>
            <person name="Hsu J.-L."/>
            <person name="Lin Y.-F."/>
            <person name="Huang M.-D."/>
            <person name="Li C.-Y."/>
            <person name="Huang L."/>
            <person name="Wang Z.-W."/>
            <person name="Zhao X."/>
            <person name="Zhong W.-Y."/>
            <person name="Peng D.-H."/>
            <person name="Ahmad S."/>
            <person name="Lan S."/>
            <person name="Zhang J.-S."/>
            <person name="Tsai W.-C."/>
            <person name="Van De Peer Y."/>
            <person name="Liu Z.-J."/>
        </authorList>
    </citation>
    <scope>NUCLEOTIDE SEQUENCE</scope>
    <source>
        <strain evidence="2">SCP</strain>
        <tissue evidence="2">Leaves</tissue>
    </source>
</reference>
<keyword evidence="1" id="KW-0812">Transmembrane</keyword>
<evidence type="ECO:0000256" key="1">
    <source>
        <dbReference type="SAM" id="Phobius"/>
    </source>
</evidence>
<keyword evidence="1" id="KW-1133">Transmembrane helix</keyword>
<keyword evidence="3" id="KW-1185">Reference proteome</keyword>